<dbReference type="PROSITE" id="PS00108">
    <property type="entry name" value="PROTEIN_KINASE_ST"/>
    <property type="match status" value="1"/>
</dbReference>
<evidence type="ECO:0000256" key="8">
    <source>
        <dbReference type="PROSITE-ProRule" id="PRU10141"/>
    </source>
</evidence>
<protein>
    <recommendedName>
        <fullName evidence="13">cGMP-dependent protein kinase</fullName>
    </recommendedName>
</protein>
<dbReference type="PROSITE" id="PS50011">
    <property type="entry name" value="PROTEIN_KINASE_DOM"/>
    <property type="match status" value="1"/>
</dbReference>
<evidence type="ECO:0000256" key="5">
    <source>
        <dbReference type="ARBA" id="ARBA00022777"/>
    </source>
</evidence>
<dbReference type="InterPro" id="IPR017441">
    <property type="entry name" value="Protein_kinase_ATP_BS"/>
</dbReference>
<evidence type="ECO:0000256" key="7">
    <source>
        <dbReference type="ARBA" id="ARBA00022992"/>
    </source>
</evidence>
<feature type="binding site" evidence="8">
    <location>
        <position position="712"/>
    </location>
    <ligand>
        <name>ATP</name>
        <dbReference type="ChEBI" id="CHEBI:30616"/>
    </ligand>
</feature>
<accession>A0A813DXP3</accession>
<dbReference type="InterPro" id="IPR014710">
    <property type="entry name" value="RmlC-like_jellyroll"/>
</dbReference>
<dbReference type="InterPro" id="IPR000595">
    <property type="entry name" value="cNMP-bd_dom"/>
</dbReference>
<dbReference type="Gene3D" id="3.30.200.20">
    <property type="entry name" value="Phosphorylase Kinase, domain 1"/>
    <property type="match status" value="1"/>
</dbReference>
<evidence type="ECO:0000259" key="9">
    <source>
        <dbReference type="PROSITE" id="PS50011"/>
    </source>
</evidence>
<dbReference type="Gene3D" id="1.10.510.10">
    <property type="entry name" value="Transferase(Phosphotransferase) domain 1"/>
    <property type="match status" value="1"/>
</dbReference>
<dbReference type="PANTHER" id="PTHR24353:SF139">
    <property type="match status" value="1"/>
</dbReference>
<keyword evidence="1" id="KW-0723">Serine/threonine-protein kinase</keyword>
<gene>
    <name evidence="11" type="ORF">PGLA1383_LOCUS12866</name>
</gene>
<dbReference type="AlphaFoldDB" id="A0A813DXP3"/>
<dbReference type="SUPFAM" id="SSF56112">
    <property type="entry name" value="Protein kinase-like (PK-like)"/>
    <property type="match status" value="1"/>
</dbReference>
<dbReference type="PANTHER" id="PTHR24353">
    <property type="entry name" value="CYCLIC NUCLEOTIDE-DEPENDENT PROTEIN KINASE"/>
    <property type="match status" value="1"/>
</dbReference>
<sequence>MPPGVLEAGIGVATACTVAAMPWRLTAEELESPSSGVCWSWISCICDPDGPFFRRRVVSTPSAAKLASEEFEQLISFLGAVPLFRKQLPRAELPKVAGALKTAHWQPGEKVIEQGHEGRAFFIIKSGEASVVVREENGQESERATLYNGDYFGGRTLTEKRPNVATIMAKGNTPLVALFLSREDFQKLGLHEKLNFPRRPAIYEGRRMEDIMAEPGRRAGPLAVAEGQTQLRITSADVSFVAKAVMENPNLRTFGSMNAEQIRKMASLARRVEIPAGTDLVSGGQLGHEFFIIGQGSFDLIPNVLARSGNLRSAEAVLGTRTMTERLVRKQQFLIGMLKENRAPDKLSQSFSTARAPKPARTSWNVQSLVVQPRKESFGSSLAMWRRISEDAGDWGLRSRMISEDEEPSPFKEGARVEVVVIGLELMKEVGTVVKVIDTGPRGTVSVLFADGIRKTKVELLRPAENTTPMASLGAGECYGELSLLYNTRELATCRSTQPSVVFAISGKHFKECFGRQSRQSKTQEIEWIKLLDEVQFLSSLLRSERAEVARNAAGIFCFEPGEMVLQQGQVQEQLWYILDKGSGDVTTETYATGEPQILTTLRRGNHFGERAIFRGERQAEFSVKAGLHGMTCLVIDGEIIKNLKLDVDWEQIGMPGVQCEVVEYHKSSSSRASKMAENIPFEELERCAVLGEGGFGAVYLVRRNGVEYALKRLSKGYITQADAEKQVCTEREILSLMDSTFIIRFYQTYKDDEYVYMLLELAGGGHLYRLLRNHSKVLLSDTPRGSAAMFFTASVIGALEFLHERSIAYRDLKLENVLLDSLGYVKLCDLGFAKFVLGKTHTLLGTAEYMAPEMIDPPHAHDSNVDWWALGVMSFELLTGQAPWDNMGIDDDPMGQLIALRESHDRGVPEGFLHPSLNLAKDFIKKLLVVNPKRRLGRNGAAEVRQCAWFTSCKFDFVALAAQTLEPPYIPPQRTLTEDVRPATESSVSVLQRDHNKLFVKSNGKADWADCF</sequence>
<name>A0A813DXP3_POLGL</name>
<dbReference type="PROSITE" id="PS00888">
    <property type="entry name" value="CNMP_BINDING_1"/>
    <property type="match status" value="1"/>
</dbReference>
<dbReference type="InterPro" id="IPR018490">
    <property type="entry name" value="cNMP-bd_dom_sf"/>
</dbReference>
<dbReference type="GO" id="GO:0030553">
    <property type="term" value="F:cGMP binding"/>
    <property type="evidence" value="ECO:0007669"/>
    <property type="project" value="UniProtKB-KW"/>
</dbReference>
<comment type="caution">
    <text evidence="11">The sequence shown here is derived from an EMBL/GenBank/DDBJ whole genome shotgun (WGS) entry which is preliminary data.</text>
</comment>
<dbReference type="InterPro" id="IPR008271">
    <property type="entry name" value="Ser/Thr_kinase_AS"/>
</dbReference>
<dbReference type="InterPro" id="IPR018488">
    <property type="entry name" value="cNMP-bd_CS"/>
</dbReference>
<dbReference type="Pfam" id="PF00069">
    <property type="entry name" value="Pkinase"/>
    <property type="match status" value="1"/>
</dbReference>
<feature type="domain" description="Protein kinase" evidence="9">
    <location>
        <begin position="685"/>
        <end position="951"/>
    </location>
</feature>
<dbReference type="GO" id="GO:0004691">
    <property type="term" value="F:cAMP-dependent protein kinase activity"/>
    <property type="evidence" value="ECO:0007669"/>
    <property type="project" value="TreeGrafter"/>
</dbReference>
<dbReference type="SMART" id="SM00220">
    <property type="entry name" value="S_TKc"/>
    <property type="match status" value="1"/>
</dbReference>
<feature type="domain" description="Cyclic nucleotide-binding" evidence="10">
    <location>
        <begin position="253"/>
        <end position="301"/>
    </location>
</feature>
<dbReference type="GO" id="GO:0005524">
    <property type="term" value="F:ATP binding"/>
    <property type="evidence" value="ECO:0007669"/>
    <property type="project" value="UniProtKB-UniRule"/>
</dbReference>
<dbReference type="SUPFAM" id="SSF51206">
    <property type="entry name" value="cAMP-binding domain-like"/>
    <property type="match status" value="3"/>
</dbReference>
<keyword evidence="3" id="KW-0808">Transferase</keyword>
<proteinExistence type="predicted"/>
<feature type="domain" description="Cyclic nucleotide-binding" evidence="10">
    <location>
        <begin position="84"/>
        <end position="188"/>
    </location>
</feature>
<dbReference type="Proteomes" id="UP000654075">
    <property type="component" value="Unassembled WGS sequence"/>
</dbReference>
<dbReference type="PROSITE" id="PS00107">
    <property type="entry name" value="PROTEIN_KINASE_ATP"/>
    <property type="match status" value="1"/>
</dbReference>
<evidence type="ECO:0000256" key="1">
    <source>
        <dbReference type="ARBA" id="ARBA00022527"/>
    </source>
</evidence>
<organism evidence="11 12">
    <name type="scientific">Polarella glacialis</name>
    <name type="common">Dinoflagellate</name>
    <dbReference type="NCBI Taxonomy" id="89957"/>
    <lineage>
        <taxon>Eukaryota</taxon>
        <taxon>Sar</taxon>
        <taxon>Alveolata</taxon>
        <taxon>Dinophyceae</taxon>
        <taxon>Suessiales</taxon>
        <taxon>Suessiaceae</taxon>
        <taxon>Polarella</taxon>
    </lineage>
</organism>
<dbReference type="InterPro" id="IPR000719">
    <property type="entry name" value="Prot_kinase_dom"/>
</dbReference>
<evidence type="ECO:0000313" key="12">
    <source>
        <dbReference type="Proteomes" id="UP000654075"/>
    </source>
</evidence>
<keyword evidence="5" id="KW-0418">Kinase</keyword>
<keyword evidence="6 8" id="KW-0067">ATP-binding</keyword>
<evidence type="ECO:0000313" key="11">
    <source>
        <dbReference type="EMBL" id="CAE8594308.1"/>
    </source>
</evidence>
<evidence type="ECO:0008006" key="13">
    <source>
        <dbReference type="Google" id="ProtNLM"/>
    </source>
</evidence>
<evidence type="ECO:0000259" key="10">
    <source>
        <dbReference type="PROSITE" id="PS50042"/>
    </source>
</evidence>
<evidence type="ECO:0000256" key="3">
    <source>
        <dbReference type="ARBA" id="ARBA00022679"/>
    </source>
</evidence>
<reference evidence="11" key="1">
    <citation type="submission" date="2021-02" db="EMBL/GenBank/DDBJ databases">
        <authorList>
            <person name="Dougan E. K."/>
            <person name="Rhodes N."/>
            <person name="Thang M."/>
            <person name="Chan C."/>
        </authorList>
    </citation>
    <scope>NUCLEOTIDE SEQUENCE</scope>
</reference>
<feature type="domain" description="Cyclic nucleotide-binding" evidence="10">
    <location>
        <begin position="436"/>
        <end position="512"/>
    </location>
</feature>
<keyword evidence="4 8" id="KW-0547">Nucleotide-binding</keyword>
<keyword evidence="7" id="KW-0142">cGMP-binding</keyword>
<dbReference type="CDD" id="cd00038">
    <property type="entry name" value="CAP_ED"/>
    <property type="match status" value="2"/>
</dbReference>
<dbReference type="EMBL" id="CAJNNV010006942">
    <property type="protein sequence ID" value="CAE8594308.1"/>
    <property type="molecule type" value="Genomic_DNA"/>
</dbReference>
<keyword evidence="12" id="KW-1185">Reference proteome</keyword>
<dbReference type="GO" id="GO:0005952">
    <property type="term" value="C:cAMP-dependent protein kinase complex"/>
    <property type="evidence" value="ECO:0007669"/>
    <property type="project" value="TreeGrafter"/>
</dbReference>
<dbReference type="PRINTS" id="PR00103">
    <property type="entry name" value="CAMPKINASE"/>
</dbReference>
<evidence type="ECO:0000256" key="6">
    <source>
        <dbReference type="ARBA" id="ARBA00022840"/>
    </source>
</evidence>
<dbReference type="OrthoDB" id="409586at2759"/>
<dbReference type="InterPro" id="IPR011009">
    <property type="entry name" value="Kinase-like_dom_sf"/>
</dbReference>
<dbReference type="Gene3D" id="2.60.120.10">
    <property type="entry name" value="Jelly Rolls"/>
    <property type="match status" value="3"/>
</dbReference>
<evidence type="ECO:0000256" key="2">
    <source>
        <dbReference type="ARBA" id="ARBA00022535"/>
    </source>
</evidence>
<dbReference type="SMART" id="SM00100">
    <property type="entry name" value="cNMP"/>
    <property type="match status" value="3"/>
</dbReference>
<dbReference type="PROSITE" id="PS50042">
    <property type="entry name" value="CNMP_BINDING_3"/>
    <property type="match status" value="4"/>
</dbReference>
<feature type="domain" description="Cyclic nucleotide-binding" evidence="10">
    <location>
        <begin position="537"/>
        <end position="644"/>
    </location>
</feature>
<keyword evidence="2" id="KW-0140">cGMP</keyword>
<dbReference type="Pfam" id="PF00027">
    <property type="entry name" value="cNMP_binding"/>
    <property type="match status" value="2"/>
</dbReference>
<evidence type="ECO:0000256" key="4">
    <source>
        <dbReference type="ARBA" id="ARBA00022741"/>
    </source>
</evidence>